<proteinExistence type="predicted"/>
<evidence type="ECO:0000313" key="2">
    <source>
        <dbReference type="EMBL" id="JAD74449.1"/>
    </source>
</evidence>
<organism evidence="2">
    <name type="scientific">Arundo donax</name>
    <name type="common">Giant reed</name>
    <name type="synonym">Donax arundinaceus</name>
    <dbReference type="NCBI Taxonomy" id="35708"/>
    <lineage>
        <taxon>Eukaryota</taxon>
        <taxon>Viridiplantae</taxon>
        <taxon>Streptophyta</taxon>
        <taxon>Embryophyta</taxon>
        <taxon>Tracheophyta</taxon>
        <taxon>Spermatophyta</taxon>
        <taxon>Magnoliopsida</taxon>
        <taxon>Liliopsida</taxon>
        <taxon>Poales</taxon>
        <taxon>Poaceae</taxon>
        <taxon>PACMAD clade</taxon>
        <taxon>Arundinoideae</taxon>
        <taxon>Arundineae</taxon>
        <taxon>Arundo</taxon>
    </lineage>
</organism>
<dbReference type="EMBL" id="GBRH01223446">
    <property type="protein sequence ID" value="JAD74449.1"/>
    <property type="molecule type" value="Transcribed_RNA"/>
</dbReference>
<sequence length="51" mass="5865">MIKPLNSMQIKKTRPSEARLPRGVVCEREDPSQGREKATKAEPPYMRSRPL</sequence>
<reference evidence="2" key="1">
    <citation type="submission" date="2014-09" db="EMBL/GenBank/DDBJ databases">
        <authorList>
            <person name="Magalhaes I.L.F."/>
            <person name="Oliveira U."/>
            <person name="Santos F.R."/>
            <person name="Vidigal T.H.D.A."/>
            <person name="Brescovit A.D."/>
            <person name="Santos A.J."/>
        </authorList>
    </citation>
    <scope>NUCLEOTIDE SEQUENCE</scope>
    <source>
        <tissue evidence="2">Shoot tissue taken approximately 20 cm above the soil surface</tissue>
    </source>
</reference>
<reference evidence="2" key="2">
    <citation type="journal article" date="2015" name="Data Brief">
        <title>Shoot transcriptome of the giant reed, Arundo donax.</title>
        <authorList>
            <person name="Barrero R.A."/>
            <person name="Guerrero F.D."/>
            <person name="Moolhuijzen P."/>
            <person name="Goolsby J.A."/>
            <person name="Tidwell J."/>
            <person name="Bellgard S.E."/>
            <person name="Bellgard M.I."/>
        </authorList>
    </citation>
    <scope>NUCLEOTIDE SEQUENCE</scope>
    <source>
        <tissue evidence="2">Shoot tissue taken approximately 20 cm above the soil surface</tissue>
    </source>
</reference>
<accession>A0A0A9CDN5</accession>
<dbReference type="AlphaFoldDB" id="A0A0A9CDN5"/>
<feature type="region of interest" description="Disordered" evidence="1">
    <location>
        <begin position="1"/>
        <end position="51"/>
    </location>
</feature>
<name>A0A0A9CDN5_ARUDO</name>
<protein>
    <submittedName>
        <fullName evidence="2">Uncharacterized protein</fullName>
    </submittedName>
</protein>
<evidence type="ECO:0000256" key="1">
    <source>
        <dbReference type="SAM" id="MobiDB-lite"/>
    </source>
</evidence>
<feature type="compositionally biased region" description="Polar residues" evidence="1">
    <location>
        <begin position="1"/>
        <end position="10"/>
    </location>
</feature>
<feature type="compositionally biased region" description="Basic and acidic residues" evidence="1">
    <location>
        <begin position="14"/>
        <end position="40"/>
    </location>
</feature>